<dbReference type="Proteomes" id="UP000266234">
    <property type="component" value="Unassembled WGS sequence"/>
</dbReference>
<name>A0A395T1Y2_9HYPO</name>
<sequence length="173" mass="19604">MPPRAVRDGNSSFYANNRLRWPGLCEDQAEIVITYLLEDRYVSQRSTPGPNIARQRLALGDAIFLHFQSGLYHLPGLGILCCLEFGRIAFSMPVRSFAESLNDHSEWVRMNSGWVVPFVYHRIRTRIPSVVAADREEFNTNDAADSYLLLVALVGAFLIAFNRTRPAQRESSD</sequence>
<evidence type="ECO:0000313" key="1">
    <source>
        <dbReference type="EMBL" id="RGP78681.1"/>
    </source>
</evidence>
<comment type="caution">
    <text evidence="1">The sequence shown here is derived from an EMBL/GenBank/DDBJ whole genome shotgun (WGS) entry which is preliminary data.</text>
</comment>
<dbReference type="AlphaFoldDB" id="A0A395T1Y2"/>
<accession>A0A395T1Y2</accession>
<gene>
    <name evidence="1" type="ORF">FLONG3_3218</name>
</gene>
<reference evidence="1 2" key="1">
    <citation type="journal article" date="2018" name="PLoS Pathog.">
        <title>Evolution of structural diversity of trichothecenes, a family of toxins produced by plant pathogenic and entomopathogenic fungi.</title>
        <authorList>
            <person name="Proctor R.H."/>
            <person name="McCormick S.P."/>
            <person name="Kim H.S."/>
            <person name="Cardoza R.E."/>
            <person name="Stanley A.M."/>
            <person name="Lindo L."/>
            <person name="Kelly A."/>
            <person name="Brown D.W."/>
            <person name="Lee T."/>
            <person name="Vaughan M.M."/>
            <person name="Alexander N.J."/>
            <person name="Busman M."/>
            <person name="Gutierrez S."/>
        </authorList>
    </citation>
    <scope>NUCLEOTIDE SEQUENCE [LARGE SCALE GENOMIC DNA]</scope>
    <source>
        <strain evidence="1 2">NRRL 20695</strain>
    </source>
</reference>
<keyword evidence="2" id="KW-1185">Reference proteome</keyword>
<dbReference type="EMBL" id="PXOG01000060">
    <property type="protein sequence ID" value="RGP78681.1"/>
    <property type="molecule type" value="Genomic_DNA"/>
</dbReference>
<proteinExistence type="predicted"/>
<organism evidence="1 2">
    <name type="scientific">Fusarium longipes</name>
    <dbReference type="NCBI Taxonomy" id="694270"/>
    <lineage>
        <taxon>Eukaryota</taxon>
        <taxon>Fungi</taxon>
        <taxon>Dikarya</taxon>
        <taxon>Ascomycota</taxon>
        <taxon>Pezizomycotina</taxon>
        <taxon>Sordariomycetes</taxon>
        <taxon>Hypocreomycetidae</taxon>
        <taxon>Hypocreales</taxon>
        <taxon>Nectriaceae</taxon>
        <taxon>Fusarium</taxon>
    </lineage>
</organism>
<dbReference type="OrthoDB" id="5074008at2759"/>
<protein>
    <submittedName>
        <fullName evidence="1">Uncharacterized protein</fullName>
    </submittedName>
</protein>
<evidence type="ECO:0000313" key="2">
    <source>
        <dbReference type="Proteomes" id="UP000266234"/>
    </source>
</evidence>